<proteinExistence type="inferred from homology"/>
<evidence type="ECO:0000313" key="4">
    <source>
        <dbReference type="Proteomes" id="UP000275225"/>
    </source>
</evidence>
<accession>A0A3N6WNI4</accession>
<evidence type="ECO:0000259" key="2">
    <source>
        <dbReference type="Pfam" id="PF08327"/>
    </source>
</evidence>
<dbReference type="AlphaFoldDB" id="A0A3N6WNI4"/>
<sequence>MTTTPTGRRERRDDADALVWERTFRAPVHDVWAAVTESDRFERWIGTWTGDPADGFVTFTMNAEDEDIPPSRYDIRACEPPHLLRIDAVDDFGAWYLTLELREEDGVTTLTMSQVIDDVSTIESTGPGWEYYLDRLVAAESGRDADTVEWDDYYPALRDHYVAIAAALAPPNPTK</sequence>
<comment type="similarity">
    <text evidence="1">Belongs to the AHA1 family.</text>
</comment>
<dbReference type="Gene3D" id="3.30.530.20">
    <property type="match status" value="1"/>
</dbReference>
<comment type="caution">
    <text evidence="3">The sequence shown here is derived from an EMBL/GenBank/DDBJ whole genome shotgun (WGS) entry which is preliminary data.</text>
</comment>
<dbReference type="Proteomes" id="UP000275225">
    <property type="component" value="Unassembled WGS sequence"/>
</dbReference>
<dbReference type="OrthoDB" id="8117292at2"/>
<protein>
    <submittedName>
        <fullName evidence="3">SRPBCC family protein</fullName>
    </submittedName>
</protein>
<dbReference type="RefSeq" id="WP_124236017.1">
    <property type="nucleotide sequence ID" value="NZ_JBHUFI010000001.1"/>
</dbReference>
<evidence type="ECO:0000313" key="3">
    <source>
        <dbReference type="EMBL" id="RQN09009.1"/>
    </source>
</evidence>
<organism evidence="3 4">
    <name type="scientific">Aeromicrobium camelliae</name>
    <dbReference type="NCBI Taxonomy" id="1538144"/>
    <lineage>
        <taxon>Bacteria</taxon>
        <taxon>Bacillati</taxon>
        <taxon>Actinomycetota</taxon>
        <taxon>Actinomycetes</taxon>
        <taxon>Propionibacteriales</taxon>
        <taxon>Nocardioidaceae</taxon>
        <taxon>Aeromicrobium</taxon>
    </lineage>
</organism>
<feature type="domain" description="Activator of Hsp90 ATPase homologue 1/2-like C-terminal" evidence="2">
    <location>
        <begin position="25"/>
        <end position="138"/>
    </location>
</feature>
<reference evidence="3 4" key="1">
    <citation type="submission" date="2018-11" db="EMBL/GenBank/DDBJ databases">
        <authorList>
            <person name="Li F."/>
        </authorList>
    </citation>
    <scope>NUCLEOTIDE SEQUENCE [LARGE SCALE GENOMIC DNA]</scope>
    <source>
        <strain evidence="3 4">YS17T</strain>
    </source>
</reference>
<dbReference type="SUPFAM" id="SSF55961">
    <property type="entry name" value="Bet v1-like"/>
    <property type="match status" value="1"/>
</dbReference>
<dbReference type="InterPro" id="IPR023393">
    <property type="entry name" value="START-like_dom_sf"/>
</dbReference>
<keyword evidence="4" id="KW-1185">Reference proteome</keyword>
<evidence type="ECO:0000256" key="1">
    <source>
        <dbReference type="ARBA" id="ARBA00006817"/>
    </source>
</evidence>
<dbReference type="CDD" id="cd08899">
    <property type="entry name" value="SRPBCC_CalC_Aha1-like_6"/>
    <property type="match status" value="1"/>
</dbReference>
<dbReference type="InterPro" id="IPR013538">
    <property type="entry name" value="ASHA1/2-like_C"/>
</dbReference>
<dbReference type="EMBL" id="RQJX01000004">
    <property type="protein sequence ID" value="RQN09009.1"/>
    <property type="molecule type" value="Genomic_DNA"/>
</dbReference>
<gene>
    <name evidence="3" type="ORF">EHW97_04750</name>
</gene>
<name>A0A3N6WNI4_9ACTN</name>
<dbReference type="Pfam" id="PF08327">
    <property type="entry name" value="AHSA1"/>
    <property type="match status" value="1"/>
</dbReference>